<dbReference type="PANTHER" id="PTHR44051:SF3">
    <property type="entry name" value="TRANSCRIPTIONAL REGULATOR URE2"/>
    <property type="match status" value="1"/>
</dbReference>
<reference evidence="3 4" key="1">
    <citation type="submission" date="2016-03" db="EMBL/GenBank/DDBJ databases">
        <title>Whole genome sequencing of Grifola frondosa 9006-11.</title>
        <authorList>
            <person name="Min B."/>
            <person name="Park H."/>
            <person name="Kim J.-G."/>
            <person name="Cho H."/>
            <person name="Oh Y.-L."/>
            <person name="Kong W.-S."/>
            <person name="Choi I.-G."/>
        </authorList>
    </citation>
    <scope>NUCLEOTIDE SEQUENCE [LARGE SCALE GENOMIC DNA]</scope>
    <source>
        <strain evidence="3 4">9006-11</strain>
    </source>
</reference>
<accession>A0A1C7M3F0</accession>
<dbReference type="InterPro" id="IPR036249">
    <property type="entry name" value="Thioredoxin-like_sf"/>
</dbReference>
<dbReference type="AlphaFoldDB" id="A0A1C7M3F0"/>
<evidence type="ECO:0000313" key="4">
    <source>
        <dbReference type="Proteomes" id="UP000092993"/>
    </source>
</evidence>
<comment type="caution">
    <text evidence="3">The sequence shown here is derived from an EMBL/GenBank/DDBJ whole genome shotgun (WGS) entry which is preliminary data.</text>
</comment>
<dbReference type="SUPFAM" id="SSF47616">
    <property type="entry name" value="GST C-terminal domain-like"/>
    <property type="match status" value="1"/>
</dbReference>
<organism evidence="3 4">
    <name type="scientific">Grifola frondosa</name>
    <name type="common">Maitake</name>
    <name type="synonym">Polyporus frondosus</name>
    <dbReference type="NCBI Taxonomy" id="5627"/>
    <lineage>
        <taxon>Eukaryota</taxon>
        <taxon>Fungi</taxon>
        <taxon>Dikarya</taxon>
        <taxon>Basidiomycota</taxon>
        <taxon>Agaricomycotina</taxon>
        <taxon>Agaricomycetes</taxon>
        <taxon>Polyporales</taxon>
        <taxon>Grifolaceae</taxon>
        <taxon>Grifola</taxon>
    </lineage>
</organism>
<keyword evidence="4" id="KW-1185">Reference proteome</keyword>
<dbReference type="Proteomes" id="UP000092993">
    <property type="component" value="Unassembled WGS sequence"/>
</dbReference>
<dbReference type="EMBL" id="LUGG01000011">
    <property type="protein sequence ID" value="OBZ71431.1"/>
    <property type="molecule type" value="Genomic_DNA"/>
</dbReference>
<dbReference type="Gene3D" id="1.20.1050.10">
    <property type="match status" value="1"/>
</dbReference>
<comment type="similarity">
    <text evidence="1">Belongs to the GST superfamily.</text>
</comment>
<dbReference type="CDD" id="cd03048">
    <property type="entry name" value="GST_N_Ure2p_like"/>
    <property type="match status" value="1"/>
</dbReference>
<protein>
    <submittedName>
        <fullName evidence="3">Glutathione S-transferase 1</fullName>
    </submittedName>
</protein>
<dbReference type="GO" id="GO:0016740">
    <property type="term" value="F:transferase activity"/>
    <property type="evidence" value="ECO:0007669"/>
    <property type="project" value="UniProtKB-KW"/>
</dbReference>
<dbReference type="PROSITE" id="PS50404">
    <property type="entry name" value="GST_NTER"/>
    <property type="match status" value="1"/>
</dbReference>
<evidence type="ECO:0000313" key="3">
    <source>
        <dbReference type="EMBL" id="OBZ71431.1"/>
    </source>
</evidence>
<dbReference type="Gene3D" id="1.20.1050.130">
    <property type="match status" value="1"/>
</dbReference>
<dbReference type="OrthoDB" id="422574at2759"/>
<keyword evidence="3" id="KW-0808">Transferase</keyword>
<dbReference type="InterPro" id="IPR004045">
    <property type="entry name" value="Glutathione_S-Trfase_N"/>
</dbReference>
<dbReference type="InterPro" id="IPR036282">
    <property type="entry name" value="Glutathione-S-Trfase_C_sf"/>
</dbReference>
<gene>
    <name evidence="3" type="primary">gst1_1</name>
    <name evidence="3" type="ORF">A0H81_08374</name>
</gene>
<evidence type="ECO:0000259" key="2">
    <source>
        <dbReference type="PROSITE" id="PS50404"/>
    </source>
</evidence>
<sequence length="205" mass="23001">MSHGKQFTLYSHYRGANGWKAAIALEELGLTYHTIYFNFDKLEHKNAEYVKLNPNGRIPTIIDHHNNDFTVGMSSLAVLCMQLTIARKGVGCDPDVPRGELQWLFFQASGQGPYFGQVGWFKLFHPEKVPSAILSKNGSLAASAPSQIFPSSCGNHLATTFLLADYEGFNFEKDFPAVHKWHNTMLARPSVKKCMELRESLLNAH</sequence>
<proteinExistence type="inferred from homology"/>
<dbReference type="Pfam" id="PF02798">
    <property type="entry name" value="GST_N"/>
    <property type="match status" value="1"/>
</dbReference>
<evidence type="ECO:0000256" key="1">
    <source>
        <dbReference type="ARBA" id="ARBA00007409"/>
    </source>
</evidence>
<dbReference type="PANTHER" id="PTHR44051">
    <property type="entry name" value="GLUTATHIONE S-TRANSFERASE-RELATED"/>
    <property type="match status" value="1"/>
</dbReference>
<dbReference type="OMA" id="TIWESNA"/>
<dbReference type="STRING" id="5627.A0A1C7M3F0"/>
<dbReference type="SUPFAM" id="SSF52833">
    <property type="entry name" value="Thioredoxin-like"/>
    <property type="match status" value="1"/>
</dbReference>
<name>A0A1C7M3F0_GRIFR</name>
<feature type="domain" description="GST N-terminal" evidence="2">
    <location>
        <begin position="5"/>
        <end position="97"/>
    </location>
</feature>